<dbReference type="GO" id="GO:0003964">
    <property type="term" value="F:RNA-directed DNA polymerase activity"/>
    <property type="evidence" value="ECO:0007669"/>
    <property type="project" value="UniProtKB-KW"/>
</dbReference>
<dbReference type="InterPro" id="IPR012337">
    <property type="entry name" value="RNaseH-like_sf"/>
</dbReference>
<dbReference type="PANTHER" id="PTHR35046:SF18">
    <property type="entry name" value="RNA-DIRECTED DNA POLYMERASE"/>
    <property type="match status" value="1"/>
</dbReference>
<keyword evidence="3" id="KW-0695">RNA-directed DNA polymerase</keyword>
<evidence type="ECO:0000259" key="2">
    <source>
        <dbReference type="PROSITE" id="PS50994"/>
    </source>
</evidence>
<reference evidence="3" key="1">
    <citation type="journal article" date="2019" name="Sci. Rep.">
        <title>Draft genome of Tanacetum cinerariifolium, the natural source of mosquito coil.</title>
        <authorList>
            <person name="Yamashiro T."/>
            <person name="Shiraishi A."/>
            <person name="Satake H."/>
            <person name="Nakayama K."/>
        </authorList>
    </citation>
    <scope>NUCLEOTIDE SEQUENCE</scope>
</reference>
<accession>A0A699JG61</accession>
<dbReference type="InterPro" id="IPR036397">
    <property type="entry name" value="RNaseH_sf"/>
</dbReference>
<feature type="domain" description="Integrase catalytic" evidence="2">
    <location>
        <begin position="144"/>
        <end position="268"/>
    </location>
</feature>
<keyword evidence="3" id="KW-0548">Nucleotidyltransferase</keyword>
<dbReference type="PROSITE" id="PS50994">
    <property type="entry name" value="INTEGRASE"/>
    <property type="match status" value="1"/>
</dbReference>
<organism evidence="3">
    <name type="scientific">Tanacetum cinerariifolium</name>
    <name type="common">Dalmatian daisy</name>
    <name type="synonym">Chrysanthemum cinerariifolium</name>
    <dbReference type="NCBI Taxonomy" id="118510"/>
    <lineage>
        <taxon>Eukaryota</taxon>
        <taxon>Viridiplantae</taxon>
        <taxon>Streptophyta</taxon>
        <taxon>Embryophyta</taxon>
        <taxon>Tracheophyta</taxon>
        <taxon>Spermatophyta</taxon>
        <taxon>Magnoliopsida</taxon>
        <taxon>eudicotyledons</taxon>
        <taxon>Gunneridae</taxon>
        <taxon>Pentapetalae</taxon>
        <taxon>asterids</taxon>
        <taxon>campanulids</taxon>
        <taxon>Asterales</taxon>
        <taxon>Asteraceae</taxon>
        <taxon>Asteroideae</taxon>
        <taxon>Anthemideae</taxon>
        <taxon>Anthemidinae</taxon>
        <taxon>Tanacetum</taxon>
    </lineage>
</organism>
<dbReference type="InterPro" id="IPR001584">
    <property type="entry name" value="Integrase_cat-core"/>
</dbReference>
<dbReference type="EMBL" id="BKCJ010409539">
    <property type="protein sequence ID" value="GFA35326.1"/>
    <property type="molecule type" value="Genomic_DNA"/>
</dbReference>
<sequence length="268" mass="30825">MGCYKLVADLSRKFHEMKEEDARVENKELREMLKTAQERAEYYCESDEYYRHRLARNMPPKAMSQAAIERLITQRVNAALTMERVARNIVGGSRGNGVQGGAPPVRECSFTSYMKCNTTSFYCNEGAVELCRWFEKTESVFSISECAERNKERITMDFVTGIPRTPSGYDSIWVIVDRLTKSAHFLPMKKTDSMEKLTQLYLKENFCRHGVNLSIISDRDSRFASGFWRSIQKALGTDLNMSIAYHPKIDGQSERTIQTLEDMLRACD</sequence>
<protein>
    <submittedName>
        <fullName evidence="3">Reverse transcriptase domain-containing protein</fullName>
    </submittedName>
</protein>
<dbReference type="GO" id="GO:0003676">
    <property type="term" value="F:nucleic acid binding"/>
    <property type="evidence" value="ECO:0007669"/>
    <property type="project" value="InterPro"/>
</dbReference>
<feature type="coiled-coil region" evidence="1">
    <location>
        <begin position="7"/>
        <end position="39"/>
    </location>
</feature>
<keyword evidence="1" id="KW-0175">Coiled coil</keyword>
<keyword evidence="3" id="KW-0808">Transferase</keyword>
<name>A0A699JG61_TANCI</name>
<dbReference type="Gene3D" id="3.30.420.10">
    <property type="entry name" value="Ribonuclease H-like superfamily/Ribonuclease H"/>
    <property type="match status" value="1"/>
</dbReference>
<dbReference type="SUPFAM" id="SSF53098">
    <property type="entry name" value="Ribonuclease H-like"/>
    <property type="match status" value="1"/>
</dbReference>
<comment type="caution">
    <text evidence="3">The sequence shown here is derived from an EMBL/GenBank/DDBJ whole genome shotgun (WGS) entry which is preliminary data.</text>
</comment>
<evidence type="ECO:0000313" key="3">
    <source>
        <dbReference type="EMBL" id="GFA35326.1"/>
    </source>
</evidence>
<gene>
    <name evidence="3" type="ORF">Tci_607298</name>
</gene>
<dbReference type="GO" id="GO:0015074">
    <property type="term" value="P:DNA integration"/>
    <property type="evidence" value="ECO:0007669"/>
    <property type="project" value="InterPro"/>
</dbReference>
<evidence type="ECO:0000256" key="1">
    <source>
        <dbReference type="SAM" id="Coils"/>
    </source>
</evidence>
<dbReference type="AlphaFoldDB" id="A0A699JG61"/>
<dbReference type="PANTHER" id="PTHR35046">
    <property type="entry name" value="ZINC KNUCKLE (CCHC-TYPE) FAMILY PROTEIN"/>
    <property type="match status" value="1"/>
</dbReference>
<proteinExistence type="predicted"/>